<dbReference type="InterPro" id="IPR011004">
    <property type="entry name" value="Trimer_LpxA-like_sf"/>
</dbReference>
<reference evidence="1 2" key="1">
    <citation type="submission" date="2018-01" db="EMBL/GenBank/DDBJ databases">
        <title>Complete genome sequences of 14 Citrobacter spp. isolated from plant in Canada.</title>
        <authorList>
            <person name="Bhandare S.G."/>
            <person name="Colavecchio A."/>
            <person name="Jeukens J."/>
            <person name="Emond-Rheault J.-G."/>
            <person name="Freschi L."/>
            <person name="Hamel J."/>
            <person name="Kukavica-Ibrulj I."/>
            <person name="Levesque R."/>
            <person name="Goodridge L."/>
        </authorList>
    </citation>
    <scope>NUCLEOTIDE SEQUENCE [LARGE SCALE GENOMIC DNA]</scope>
    <source>
        <strain evidence="1 2">S1285</strain>
    </source>
</reference>
<sequence>MGYYSDAELKSLGFKSVGQNVKVSTKASFYKTEQISLGDNVRIDDFCVFSAGLGGIEIGKNVHIAVYSSLIGAGSIIVSDYCNISSRVSIYSSSDDFSGEFMSNPTIPSEYTNVYSASVILHEHVLLGSGSIILPGITLGKGVAVGALSLVKNDMPEFVICTGQPAKVVKYRKRDLLSLQIKMEENGKS</sequence>
<dbReference type="EMBL" id="PQLX01000001">
    <property type="protein sequence ID" value="POU68169.1"/>
    <property type="molecule type" value="Genomic_DNA"/>
</dbReference>
<protein>
    <recommendedName>
        <fullName evidence="3">Acyltransferase</fullName>
    </recommendedName>
</protein>
<evidence type="ECO:0000313" key="1">
    <source>
        <dbReference type="EMBL" id="POU68169.1"/>
    </source>
</evidence>
<dbReference type="AlphaFoldDB" id="A0A2S4S2U6"/>
<dbReference type="CDD" id="cd04647">
    <property type="entry name" value="LbH_MAT_like"/>
    <property type="match status" value="1"/>
</dbReference>
<evidence type="ECO:0008006" key="3">
    <source>
        <dbReference type="Google" id="ProtNLM"/>
    </source>
</evidence>
<evidence type="ECO:0000313" key="2">
    <source>
        <dbReference type="Proteomes" id="UP000237003"/>
    </source>
</evidence>
<dbReference type="OrthoDB" id="9815592at2"/>
<proteinExistence type="predicted"/>
<gene>
    <name evidence="1" type="ORF">C3430_03570</name>
</gene>
<comment type="caution">
    <text evidence="1">The sequence shown here is derived from an EMBL/GenBank/DDBJ whole genome shotgun (WGS) entry which is preliminary data.</text>
</comment>
<name>A0A2S4S2U6_CITAM</name>
<dbReference type="Proteomes" id="UP000237003">
    <property type="component" value="Unassembled WGS sequence"/>
</dbReference>
<dbReference type="Gene3D" id="2.160.10.10">
    <property type="entry name" value="Hexapeptide repeat proteins"/>
    <property type="match status" value="1"/>
</dbReference>
<dbReference type="SUPFAM" id="SSF51161">
    <property type="entry name" value="Trimeric LpxA-like enzymes"/>
    <property type="match status" value="1"/>
</dbReference>
<dbReference type="RefSeq" id="WP_103775085.1">
    <property type="nucleotide sequence ID" value="NZ_PQLX01000001.1"/>
</dbReference>
<organism evidence="1 2">
    <name type="scientific">Citrobacter amalonaticus</name>
    <dbReference type="NCBI Taxonomy" id="35703"/>
    <lineage>
        <taxon>Bacteria</taxon>
        <taxon>Pseudomonadati</taxon>
        <taxon>Pseudomonadota</taxon>
        <taxon>Gammaproteobacteria</taxon>
        <taxon>Enterobacterales</taxon>
        <taxon>Enterobacteriaceae</taxon>
        <taxon>Citrobacter</taxon>
    </lineage>
</organism>
<dbReference type="PANTHER" id="PTHR23416">
    <property type="entry name" value="SIALIC ACID SYNTHASE-RELATED"/>
    <property type="match status" value="1"/>
</dbReference>
<dbReference type="InterPro" id="IPR051159">
    <property type="entry name" value="Hexapeptide_acetyltransf"/>
</dbReference>
<accession>A0A2S4S2U6</accession>